<keyword evidence="5" id="KW-0378">Hydrolase</keyword>
<dbReference type="Proteomes" id="UP001151760">
    <property type="component" value="Unassembled WGS sequence"/>
</dbReference>
<evidence type="ECO:0000259" key="9">
    <source>
        <dbReference type="PROSITE" id="PS50994"/>
    </source>
</evidence>
<evidence type="ECO:0000256" key="1">
    <source>
        <dbReference type="ARBA" id="ARBA00022679"/>
    </source>
</evidence>
<dbReference type="InterPro" id="IPR002156">
    <property type="entry name" value="RNaseH_domain"/>
</dbReference>
<keyword evidence="11" id="KW-1185">Reference proteome</keyword>
<comment type="caution">
    <text evidence="10">The sequence shown here is derived from an EMBL/GenBank/DDBJ whole genome shotgun (WGS) entry which is preliminary data.</text>
</comment>
<dbReference type="Gene3D" id="1.10.340.70">
    <property type="match status" value="1"/>
</dbReference>
<protein>
    <submittedName>
        <fullName evidence="10">Reverse transcriptase domain-containing protein</fullName>
    </submittedName>
</protein>
<name>A0ABQ5AVG5_9ASTR</name>
<dbReference type="PANTHER" id="PTHR48475:SF2">
    <property type="entry name" value="RIBONUCLEASE H"/>
    <property type="match status" value="1"/>
</dbReference>
<evidence type="ECO:0000256" key="6">
    <source>
        <dbReference type="ARBA" id="ARBA00022918"/>
    </source>
</evidence>
<evidence type="ECO:0000313" key="10">
    <source>
        <dbReference type="EMBL" id="GJT05099.1"/>
    </source>
</evidence>
<evidence type="ECO:0000256" key="4">
    <source>
        <dbReference type="ARBA" id="ARBA00022759"/>
    </source>
</evidence>
<reference evidence="10" key="1">
    <citation type="journal article" date="2022" name="Int. J. Mol. Sci.">
        <title>Draft Genome of Tanacetum Coccineum: Genomic Comparison of Closely Related Tanacetum-Family Plants.</title>
        <authorList>
            <person name="Yamashiro T."/>
            <person name="Shiraishi A."/>
            <person name="Nakayama K."/>
            <person name="Satake H."/>
        </authorList>
    </citation>
    <scope>NUCLEOTIDE SEQUENCE</scope>
</reference>
<feature type="domain" description="Integrase catalytic" evidence="9">
    <location>
        <begin position="438"/>
        <end position="603"/>
    </location>
</feature>
<dbReference type="Pfam" id="PF17921">
    <property type="entry name" value="Integrase_H2C2"/>
    <property type="match status" value="1"/>
</dbReference>
<dbReference type="InterPro" id="IPR012337">
    <property type="entry name" value="RNaseH-like_sf"/>
</dbReference>
<dbReference type="SUPFAM" id="SSF53098">
    <property type="entry name" value="Ribonuclease H-like"/>
    <property type="match status" value="2"/>
</dbReference>
<organism evidence="10 11">
    <name type="scientific">Tanacetum coccineum</name>
    <dbReference type="NCBI Taxonomy" id="301880"/>
    <lineage>
        <taxon>Eukaryota</taxon>
        <taxon>Viridiplantae</taxon>
        <taxon>Streptophyta</taxon>
        <taxon>Embryophyta</taxon>
        <taxon>Tracheophyta</taxon>
        <taxon>Spermatophyta</taxon>
        <taxon>Magnoliopsida</taxon>
        <taxon>eudicotyledons</taxon>
        <taxon>Gunneridae</taxon>
        <taxon>Pentapetalae</taxon>
        <taxon>asterids</taxon>
        <taxon>campanulids</taxon>
        <taxon>Asterales</taxon>
        <taxon>Asteraceae</taxon>
        <taxon>Asteroideae</taxon>
        <taxon>Anthemideae</taxon>
        <taxon>Anthemidinae</taxon>
        <taxon>Tanacetum</taxon>
    </lineage>
</organism>
<dbReference type="PANTHER" id="PTHR48475">
    <property type="entry name" value="RIBONUCLEASE H"/>
    <property type="match status" value="1"/>
</dbReference>
<gene>
    <name evidence="10" type="ORF">Tco_0839561</name>
</gene>
<dbReference type="SUPFAM" id="SSF56672">
    <property type="entry name" value="DNA/RNA polymerases"/>
    <property type="match status" value="1"/>
</dbReference>
<evidence type="ECO:0000259" key="8">
    <source>
        <dbReference type="PROSITE" id="PS50879"/>
    </source>
</evidence>
<keyword evidence="1" id="KW-0808">Transferase</keyword>
<dbReference type="Gene3D" id="3.30.420.10">
    <property type="entry name" value="Ribonuclease H-like superfamily/Ribonuclease H"/>
    <property type="match status" value="2"/>
</dbReference>
<dbReference type="PROSITE" id="PS50879">
    <property type="entry name" value="RNASE_H_1"/>
    <property type="match status" value="1"/>
</dbReference>
<evidence type="ECO:0000313" key="11">
    <source>
        <dbReference type="Proteomes" id="UP001151760"/>
    </source>
</evidence>
<proteinExistence type="predicted"/>
<dbReference type="Pfam" id="PF13456">
    <property type="entry name" value="RVT_3"/>
    <property type="match status" value="1"/>
</dbReference>
<dbReference type="CDD" id="cd09279">
    <property type="entry name" value="RNase_HI_like"/>
    <property type="match status" value="1"/>
</dbReference>
<dbReference type="Pfam" id="PF17917">
    <property type="entry name" value="RT_RNaseH"/>
    <property type="match status" value="1"/>
</dbReference>
<evidence type="ECO:0000256" key="3">
    <source>
        <dbReference type="ARBA" id="ARBA00022722"/>
    </source>
</evidence>
<feature type="coiled-coil region" evidence="7">
    <location>
        <begin position="626"/>
        <end position="653"/>
    </location>
</feature>
<evidence type="ECO:0000256" key="7">
    <source>
        <dbReference type="SAM" id="Coils"/>
    </source>
</evidence>
<keyword evidence="6 10" id="KW-0695">RNA-directed DNA polymerase</keyword>
<keyword evidence="4" id="KW-0255">Endonuclease</keyword>
<dbReference type="EMBL" id="BQNB010012560">
    <property type="protein sequence ID" value="GJT05099.1"/>
    <property type="molecule type" value="Genomic_DNA"/>
</dbReference>
<dbReference type="InterPro" id="IPR043502">
    <property type="entry name" value="DNA/RNA_pol_sf"/>
</dbReference>
<accession>A0ABQ5AVG5</accession>
<dbReference type="PROSITE" id="PS50994">
    <property type="entry name" value="INTEGRASE"/>
    <property type="match status" value="1"/>
</dbReference>
<keyword evidence="7" id="KW-0175">Coiled coil</keyword>
<reference evidence="10" key="2">
    <citation type="submission" date="2022-01" db="EMBL/GenBank/DDBJ databases">
        <authorList>
            <person name="Yamashiro T."/>
            <person name="Shiraishi A."/>
            <person name="Satake H."/>
            <person name="Nakayama K."/>
        </authorList>
    </citation>
    <scope>NUCLEOTIDE SEQUENCE</scope>
</reference>
<keyword evidence="3" id="KW-0540">Nuclease</keyword>
<dbReference type="InterPro" id="IPR001584">
    <property type="entry name" value="Integrase_cat-core"/>
</dbReference>
<keyword evidence="2" id="KW-0548">Nucleotidyltransferase</keyword>
<dbReference type="Pfam" id="PF00665">
    <property type="entry name" value="rve"/>
    <property type="match status" value="1"/>
</dbReference>
<dbReference type="Gene3D" id="3.10.20.370">
    <property type="match status" value="1"/>
</dbReference>
<evidence type="ECO:0000256" key="2">
    <source>
        <dbReference type="ARBA" id="ARBA00022695"/>
    </source>
</evidence>
<dbReference type="InterPro" id="IPR041373">
    <property type="entry name" value="RT_RNaseH"/>
</dbReference>
<feature type="domain" description="RNase H type-1" evidence="8">
    <location>
        <begin position="158"/>
        <end position="287"/>
    </location>
</feature>
<dbReference type="GO" id="GO:0003964">
    <property type="term" value="F:RNA-directed DNA polymerase activity"/>
    <property type="evidence" value="ECO:0007669"/>
    <property type="project" value="UniProtKB-KW"/>
</dbReference>
<sequence length="731" mass="82356">MHQKSDFHWTFELPMLVAPKPKEELIMYLSASHGAVGAVLMTERDTIQTPVYFVSRALQGAELNYTPMEKLILALVCAAKRLRRYFQAHPVAVITDQPIKQIISRPDVAGRLQKWSVMLGEHNITYRPRTSVKGQILADFLVEKPDEVPANTSVKEVPQEPWTLFTDGSSCVDGSGVGLILTSPEGTEFTYALRFQFAASNNEAEYEALIAGLRIAAQMGVRNVQVSVDSKLVANQVLGTYIAKEDNMIKYLEKTKSLVGGFDSFSISQVPRSKNKKADALSKIASTSFAHLSKQVLVEILKEKSIQEKEVAAVVEEEGPTWMTPILEYLKDGTLPDDRKKASKLRIKARQYELWEGILYRRSFLKPWLRCVGPLQADYVIREIHEGSCSMHAGPRSVVAKAMRSGYYWPTMHRDARDMIRKCKDCQVHRPVPRHPQQPLTPITAPWPFYKWGIDIAGPFPEGPGKVKFLIVAMDYFTKWIEAKAVATISGTQVKKFVWDNIVCRFGLPGEIVSDNGKQFSGDPFKDWCEKLNIIQHFASVKHPQSNGLVERANRSLGEGIKARLGEGNKNWLEELPHVLWAHRTMIKSSNDDTPFSLTYGTEAVIPAEIGMPTYRTAVVDAVHNDEELRLNLDLLEERRERAAIREAKAKLNMKKYYNARVRGVTFRPGDFVYRSNDASHAVDGGKLGPKWEGPYEVMESLGDGAYKLRSTDGTVLPRTWNIANLKKCYL</sequence>
<evidence type="ECO:0000256" key="5">
    <source>
        <dbReference type="ARBA" id="ARBA00022801"/>
    </source>
</evidence>
<dbReference type="InterPro" id="IPR041588">
    <property type="entry name" value="Integrase_H2C2"/>
</dbReference>
<dbReference type="InterPro" id="IPR036397">
    <property type="entry name" value="RNaseH_sf"/>
</dbReference>